<dbReference type="Proteomes" id="UP001595690">
    <property type="component" value="Unassembled WGS sequence"/>
</dbReference>
<reference evidence="3" key="1">
    <citation type="journal article" date="2019" name="Int. J. Syst. Evol. Microbiol.">
        <title>The Global Catalogue of Microorganisms (GCM) 10K type strain sequencing project: providing services to taxonomists for standard genome sequencing and annotation.</title>
        <authorList>
            <consortium name="The Broad Institute Genomics Platform"/>
            <consortium name="The Broad Institute Genome Sequencing Center for Infectious Disease"/>
            <person name="Wu L."/>
            <person name="Ma J."/>
        </authorList>
    </citation>
    <scope>NUCLEOTIDE SEQUENCE [LARGE SCALE GENOMIC DNA]</scope>
    <source>
        <strain evidence="3">CGMCC 4.7405</strain>
    </source>
</reference>
<dbReference type="RefSeq" id="WP_382380834.1">
    <property type="nucleotide sequence ID" value="NZ_JBHRZI010000057.1"/>
</dbReference>
<dbReference type="EMBL" id="JBHRZI010000057">
    <property type="protein sequence ID" value="MFC3898944.1"/>
    <property type="molecule type" value="Genomic_DNA"/>
</dbReference>
<feature type="signal peptide" evidence="1">
    <location>
        <begin position="1"/>
        <end position="17"/>
    </location>
</feature>
<gene>
    <name evidence="2" type="ORF">ACFOWZ_46390</name>
</gene>
<keyword evidence="1" id="KW-0732">Signal</keyword>
<evidence type="ECO:0008006" key="4">
    <source>
        <dbReference type="Google" id="ProtNLM"/>
    </source>
</evidence>
<feature type="chain" id="PRO_5045062161" description="Small secreted protein" evidence="1">
    <location>
        <begin position="18"/>
        <end position="201"/>
    </location>
</feature>
<keyword evidence="3" id="KW-1185">Reference proteome</keyword>
<evidence type="ECO:0000313" key="3">
    <source>
        <dbReference type="Proteomes" id="UP001595690"/>
    </source>
</evidence>
<comment type="caution">
    <text evidence="2">The sequence shown here is derived from an EMBL/GenBank/DDBJ whole genome shotgun (WGS) entry which is preliminary data.</text>
</comment>
<dbReference type="PROSITE" id="PS51257">
    <property type="entry name" value="PROKAR_LIPOPROTEIN"/>
    <property type="match status" value="1"/>
</dbReference>
<organism evidence="2 3">
    <name type="scientific">Lentzea rhizosphaerae</name>
    <dbReference type="NCBI Taxonomy" id="2041025"/>
    <lineage>
        <taxon>Bacteria</taxon>
        <taxon>Bacillati</taxon>
        <taxon>Actinomycetota</taxon>
        <taxon>Actinomycetes</taxon>
        <taxon>Pseudonocardiales</taxon>
        <taxon>Pseudonocardiaceae</taxon>
        <taxon>Lentzea</taxon>
    </lineage>
</organism>
<sequence length="201" mass="19711">MNARLSVIAVCAGAALAVTGCSSSATPSTQSAAPTTTTAAAPAADAVKWAGTFCGGITPVLAGGGELTSLVAANAGNPAALKEGVLKVLDAGSKSLADAEKKLTDVGAPAPDAKPLHDELVKTVGDGAKEYQAAAVQLRALDPNAPDFTAQIQKLGAAATGPAKLSAEIAKLNANPLTKDALGKAPECVDMSAKLGKLIGQ</sequence>
<proteinExistence type="predicted"/>
<protein>
    <recommendedName>
        <fullName evidence="4">Small secreted protein</fullName>
    </recommendedName>
</protein>
<evidence type="ECO:0000256" key="1">
    <source>
        <dbReference type="SAM" id="SignalP"/>
    </source>
</evidence>
<evidence type="ECO:0000313" key="2">
    <source>
        <dbReference type="EMBL" id="MFC3898944.1"/>
    </source>
</evidence>
<accession>A0ABV8CA56</accession>
<name>A0ABV8CA56_9PSEU</name>